<keyword evidence="1" id="KW-0472">Membrane</keyword>
<organism evidence="2 3">
    <name type="scientific">Sedimentitalea todarodis</name>
    <dbReference type="NCBI Taxonomy" id="1631240"/>
    <lineage>
        <taxon>Bacteria</taxon>
        <taxon>Pseudomonadati</taxon>
        <taxon>Pseudomonadota</taxon>
        <taxon>Alphaproteobacteria</taxon>
        <taxon>Rhodobacterales</taxon>
        <taxon>Paracoccaceae</taxon>
        <taxon>Sedimentitalea</taxon>
    </lineage>
</organism>
<dbReference type="Pfam" id="PF10028">
    <property type="entry name" value="DUF2270"/>
    <property type="match status" value="1"/>
</dbReference>
<dbReference type="InterPro" id="IPR014470">
    <property type="entry name" value="UCP01500"/>
</dbReference>
<keyword evidence="3" id="KW-1185">Reference proteome</keyword>
<evidence type="ECO:0000256" key="1">
    <source>
        <dbReference type="SAM" id="Phobius"/>
    </source>
</evidence>
<keyword evidence="1" id="KW-1133">Transmembrane helix</keyword>
<gene>
    <name evidence="2" type="ORF">QO231_04910</name>
</gene>
<accession>A0ABU3VAZ6</accession>
<feature type="transmembrane region" description="Helical" evidence="1">
    <location>
        <begin position="94"/>
        <end position="110"/>
    </location>
</feature>
<protein>
    <submittedName>
        <fullName evidence="2">DUF2270 domain-containing protein</fullName>
    </submittedName>
</protein>
<comment type="caution">
    <text evidence="2">The sequence shown here is derived from an EMBL/GenBank/DDBJ whole genome shotgun (WGS) entry which is preliminary data.</text>
</comment>
<keyword evidence="1" id="KW-0812">Transmembrane</keyword>
<name>A0ABU3VAZ6_9RHOB</name>
<dbReference type="RefSeq" id="WP_316773896.1">
    <property type="nucleotide sequence ID" value="NZ_JASMWN010000003.1"/>
</dbReference>
<feature type="transmembrane region" description="Helical" evidence="1">
    <location>
        <begin position="215"/>
        <end position="237"/>
    </location>
</feature>
<sequence>MRGKSDICSFAECFDPQQMPGHYDRHPWEGGTISETESERKTLNAAEIGAIAHLYRGEVYRSTIWRTRLDTTTNWAVVTLGVALSIAFSSPEASPLPLVLVGVLIILFLMQEARRYRYFNVWRARSRWLETHFYTHLLYDGDLHMEENWQKVLAEDYLHPRYHVSLMVAVGRRIRRNYLWILLIQSMAYIGKLAVHPTSVGSFEQLMDRADIGPVPGQIIVSLGLAYVVTWSGIAIWSQRSDKARAKLRGNGGANSMG</sequence>
<reference evidence="3" key="1">
    <citation type="submission" date="2023-05" db="EMBL/GenBank/DDBJ databases">
        <title>Sedimentitalea sp. nov. JM2-8.</title>
        <authorList>
            <person name="Huang J."/>
        </authorList>
    </citation>
    <scope>NUCLEOTIDE SEQUENCE [LARGE SCALE GENOMIC DNA]</scope>
    <source>
        <strain evidence="3">KHS03</strain>
    </source>
</reference>
<feature type="transmembrane region" description="Helical" evidence="1">
    <location>
        <begin position="71"/>
        <end position="88"/>
    </location>
</feature>
<dbReference type="EMBL" id="JASMWN010000003">
    <property type="protein sequence ID" value="MDU9003190.1"/>
    <property type="molecule type" value="Genomic_DNA"/>
</dbReference>
<evidence type="ECO:0000313" key="2">
    <source>
        <dbReference type="EMBL" id="MDU9003190.1"/>
    </source>
</evidence>
<evidence type="ECO:0000313" key="3">
    <source>
        <dbReference type="Proteomes" id="UP001255416"/>
    </source>
</evidence>
<dbReference type="Proteomes" id="UP001255416">
    <property type="component" value="Unassembled WGS sequence"/>
</dbReference>
<proteinExistence type="predicted"/>
<feature type="transmembrane region" description="Helical" evidence="1">
    <location>
        <begin position="177"/>
        <end position="195"/>
    </location>
</feature>